<reference evidence="1 2" key="1">
    <citation type="submission" date="2024-01" db="EMBL/GenBank/DDBJ databases">
        <title>The genomes of 5 underutilized Papilionoideae crops provide insights into root nodulation and disease resistance.</title>
        <authorList>
            <person name="Yuan L."/>
        </authorList>
    </citation>
    <scope>NUCLEOTIDE SEQUENCE [LARGE SCALE GENOMIC DNA]</scope>
    <source>
        <strain evidence="1">LY-2023</strain>
        <tissue evidence="1">Leaf</tissue>
    </source>
</reference>
<gene>
    <name evidence="1" type="ORF">RJT34_03275</name>
</gene>
<accession>A0AAN9Q1L6</accession>
<comment type="caution">
    <text evidence="1">The sequence shown here is derived from an EMBL/GenBank/DDBJ whole genome shotgun (WGS) entry which is preliminary data.</text>
</comment>
<sequence>MQQYPMAVNTPGVVIIRVKSTLLCFSNANSIGERMVLDRLRTAKNLQLRGVVLPNATCILCGQHEETYLVSIDTSGIASMEELHKSLVSGGKQVASDLQAKGNKLCQKIGGRVFLTVGEAIDYRMDFCSVSIPVWK</sequence>
<dbReference type="AlphaFoldDB" id="A0AAN9Q1L6"/>
<proteinExistence type="predicted"/>
<protein>
    <submittedName>
        <fullName evidence="1">Uncharacterized protein</fullName>
    </submittedName>
</protein>
<dbReference type="EMBL" id="JAYKXN010000001">
    <property type="protein sequence ID" value="KAK7318572.1"/>
    <property type="molecule type" value="Genomic_DNA"/>
</dbReference>
<name>A0AAN9Q1L6_CLITE</name>
<dbReference type="Proteomes" id="UP001359559">
    <property type="component" value="Unassembled WGS sequence"/>
</dbReference>
<organism evidence="1 2">
    <name type="scientific">Clitoria ternatea</name>
    <name type="common">Butterfly pea</name>
    <dbReference type="NCBI Taxonomy" id="43366"/>
    <lineage>
        <taxon>Eukaryota</taxon>
        <taxon>Viridiplantae</taxon>
        <taxon>Streptophyta</taxon>
        <taxon>Embryophyta</taxon>
        <taxon>Tracheophyta</taxon>
        <taxon>Spermatophyta</taxon>
        <taxon>Magnoliopsida</taxon>
        <taxon>eudicotyledons</taxon>
        <taxon>Gunneridae</taxon>
        <taxon>Pentapetalae</taxon>
        <taxon>rosids</taxon>
        <taxon>fabids</taxon>
        <taxon>Fabales</taxon>
        <taxon>Fabaceae</taxon>
        <taxon>Papilionoideae</taxon>
        <taxon>50 kb inversion clade</taxon>
        <taxon>NPAAA clade</taxon>
        <taxon>indigoferoid/millettioid clade</taxon>
        <taxon>Phaseoleae</taxon>
        <taxon>Clitoria</taxon>
    </lineage>
</organism>
<keyword evidence="2" id="KW-1185">Reference proteome</keyword>
<evidence type="ECO:0000313" key="2">
    <source>
        <dbReference type="Proteomes" id="UP001359559"/>
    </source>
</evidence>
<evidence type="ECO:0000313" key="1">
    <source>
        <dbReference type="EMBL" id="KAK7318572.1"/>
    </source>
</evidence>
<dbReference type="InterPro" id="IPR036513">
    <property type="entry name" value="STAS_dom_sf"/>
</dbReference>
<dbReference type="Gene3D" id="3.30.750.24">
    <property type="entry name" value="STAS domain"/>
    <property type="match status" value="1"/>
</dbReference>